<gene>
    <name evidence="5" type="ORF">SCF082_LOCUS48158</name>
</gene>
<feature type="compositionally biased region" description="Basic residues" evidence="1">
    <location>
        <begin position="1659"/>
        <end position="1672"/>
    </location>
</feature>
<sequence>ERSGEARAQEAQEHSEHAQEQQLLLEQPGGAQGVSGGQDTLARASSASMTQAPTPTPATATQEQRDGARREAGATAAPTSAAGKTSQTSNQATLPGVADSSSSTTPGNTSRSTTNDANVKNDSASARETETDQDLQTTGRETHGESKEESKPATFGSPVLPNVSYAKALKMGMGGLGTMSELSLEGPALGEEDAAASKASTIPEMRRFESAPPASSNRAETEANLDPSRTGRSVSDSDAPAHVDMAPAGPISSVAVGSGDAASDKVASEGGSETGLDHPAAGTRLYESKQKPDDEQLIMQQADESDRSVPAQRLPNAVTAPSVRSPVDPPSPRLKKAASDSTTTTATTRLTAAPHGDLMPLSPKEQREAGSKQGDKESAASLCDAKESNEPASPPAAQPKQQKHFNLTSHSHNDFGSELVLNPDLFLSVKVGDYVEIFHPNAAKRKLLMQGTSLEPIRGNIEVSLLKSIITNPAFQLQTFQPVVTRKVDPKRYTLSYIEVSFKDQYISQGEFWRFRDAMRGRSCFIGQKISLCGVNISFDEMLTRGNKPVACGIVKESTKFIFRSCSARLFWLVQMSKEMWDFTEDGELYFERFLNRFVTDVFQKWTAKGVTHRLTVVYFCRTYFNKQPPPDDPAVNIDYDGRYFTDLYHTVVENETRADWNSLKLLLKENFHQFPSISGWQVPDECYDRTSTNGDNSEAATETSSFRDSDSASTGSNNQTSDDVTRSFSADGAIKYTSGSFGSPLSFLTRPLSPKVLSTAGRSMRKQLPARTGRSVAVSRATASSSPPEPERDGPCFGLPCIASEGNCLEAINLCLNILDKHFMDRELVRTGQAMVLVTAGSGVLEVDRQLTHITKQRMMDNAIGCDFVSLTRAPLHVAPLFVYKPATDCKDCFDRVHPFAPPWTYQLAKSSSCSPEGGAQGASSPPDRFRTQRKGAGSTSASLEDGAETTLQQQQRQQQQQNQHHHQQQQNHPHDVEAVQKVLPVFNIPHWIHLSFPYHKTNLRTGLSGIDTMRDLLGMNPSGAQPGQALNHSAASSDHLKSSAALWKAQLMATGSFAVGEQFEPLPFNRMFDLTDPERSSMPVALLNHLYIDKVMRLDGPDHSQLRRAPTRDLTQAWYPLVSAMTNGVDPAENAQHSSPPNVPNSVLANSPSLRAMQLGFRDAITSLELARKQNQEDSLQQQHLDGEHTEAYWTTEKDLDRTADEWTERWSERLTRNMERFNRFDSTVFVKPRPQRKPAFIDLSRKLAAGRSHSSVNMRGLGLQRSSSGWSQDGPVPGGGGVHDHALNVIPVSRSSTIRMPHDPASATMTTSSPEPKEKQGQIMSFLVGKQQQVTEQSKPSVLASLAGNEDRGRYSPPGSVNLLSSSVDDNASRVLFRPVDVGSETPAGKQGDLSSSPMEEGSVLARWSPPGRARSHVRLGKAWGSESIPFLTRQISHISGFSGHSNPSYGGMHGQGTVTINPFDWSVFTSSLYQERLTHNRRRWSHLFPTGRFDDEGHGVRVEDFGDDESDTDSRWSDEESEEEDEVMPLTIESFRLNWKSLQSPGILPLTTDYMPEPHELKANYTSNFYTVSLDEQSDRTKPEDFQELLRELVCQRLSQDFQLLVSSKRKRTQRGEGVASSGGVAGSGTVEGLGRKARSHSLSKSRPSGELAKRSKGRANRALRSRQHSNTSSSSEVSTASPLRTGAQVTFADNADHVIGKPRVAATIDHPTDDDSDDDDDDEDDESVSDSDEDSDDEVQDDFGMLRAGSPRMRDGVLALDQLGRETQPTSPRRRVLRSTSRGARSFLSGNTMVLRLGGKKHKASSDASSTTSSLSSWTHGPLSTKPSRPFPFAANQRTAKAGGGSVSSGGGGSGGDLRSQGKSYVLTMGHHIFELELVPENHEVNVRGYEHNSNSSVQDDTQTWRYQYLFYDGIEKKKAPVEIEFASSGQVFSWNRLDMVVCGMYEDFESTVRYRRNMFSILPSRGEGDDNISSQGKRRRRGLAASLDAAMPGSGSVFPSSVALAAESAAAAGDSQPEPPISESRQAGSAIPPPVDTGSQKRRIRRFGSAAVCSGERSRDLSADLPVFSPSASTLPSPQELPEASALPPIACDSTLSPGPDDWIIERLSREEEEKIVAGFRKFRDWLQSRVRNEKLHIEIRQRFSNKRQREVEHPEGLTEPLSGEDEAEAVVAEGQMQIEQETEVDDSVLTPVVCGTAYLKVEINGKDANRLEWLVLKFDKVFTPYQSFHIEVQWMVAAGATIQNFVNLMSRKAKQAGLNFQQIPEYCRSTALEYGSDRRVPHPFVLPKEITFSRQLDQHPHFTQLLVGALQSKLGFAVDSVDLERKTSIRWPTLVQKNGYAFLHLSRRGIEFLQNRLVATSTRHKEIYETGLQLFRDTRDFCQSLDIAFGIVNDIVDGLDLA</sequence>
<dbReference type="InterPro" id="IPR027244">
    <property type="entry name" value="IML1"/>
</dbReference>
<feature type="compositionally biased region" description="Low complexity" evidence="1">
    <location>
        <begin position="44"/>
        <end position="62"/>
    </location>
</feature>
<feature type="compositionally biased region" description="Low complexity" evidence="1">
    <location>
        <begin position="1673"/>
        <end position="1686"/>
    </location>
</feature>
<dbReference type="InterPro" id="IPR045838">
    <property type="entry name" value="DEPDC5_CTD"/>
</dbReference>
<evidence type="ECO:0000313" key="6">
    <source>
        <dbReference type="Proteomes" id="UP001642464"/>
    </source>
</evidence>
<feature type="region of interest" description="Disordered" evidence="1">
    <location>
        <begin position="912"/>
        <end position="976"/>
    </location>
</feature>
<reference evidence="5 6" key="1">
    <citation type="submission" date="2024-02" db="EMBL/GenBank/DDBJ databases">
        <authorList>
            <person name="Chen Y."/>
            <person name="Shah S."/>
            <person name="Dougan E. K."/>
            <person name="Thang M."/>
            <person name="Chan C."/>
        </authorList>
    </citation>
    <scope>NUCLEOTIDE SEQUENCE [LARGE SCALE GENOMIC DNA]</scope>
</reference>
<dbReference type="Pfam" id="PF19418">
    <property type="entry name" value="DEPDC5_CTD"/>
    <property type="match status" value="1"/>
</dbReference>
<feature type="region of interest" description="Disordered" evidence="1">
    <location>
        <begin position="689"/>
        <end position="726"/>
    </location>
</feature>
<comment type="caution">
    <text evidence="5">The sequence shown here is derived from an EMBL/GenBank/DDBJ whole genome shotgun (WGS) entry which is preliminary data.</text>
</comment>
<evidence type="ECO:0000313" key="5">
    <source>
        <dbReference type="EMBL" id="CAK9103067.1"/>
    </source>
</evidence>
<feature type="compositionally biased region" description="Polar residues" evidence="1">
    <location>
        <begin position="87"/>
        <end position="124"/>
    </location>
</feature>
<feature type="domain" description="Vacuolar membrane-associated protein Iml1 N-terminal" evidence="2">
    <location>
        <begin position="799"/>
        <end position="885"/>
    </location>
</feature>
<dbReference type="Pfam" id="PF12257">
    <property type="entry name" value="IML1"/>
    <property type="match status" value="2"/>
</dbReference>
<feature type="domain" description="IML1 N-terminal double psi beta-barrel" evidence="4">
    <location>
        <begin position="403"/>
        <end position="486"/>
    </location>
</feature>
<feature type="region of interest" description="Disordered" evidence="1">
    <location>
        <begin position="761"/>
        <end position="794"/>
    </location>
</feature>
<feature type="compositionally biased region" description="Gly residues" evidence="1">
    <location>
        <begin position="1847"/>
        <end position="1861"/>
    </location>
</feature>
<feature type="compositionally biased region" description="Low complexity" evidence="1">
    <location>
        <begin position="775"/>
        <end position="787"/>
    </location>
</feature>
<feature type="region of interest" description="Disordered" evidence="1">
    <location>
        <begin position="1507"/>
        <end position="1528"/>
    </location>
</feature>
<organism evidence="5 6">
    <name type="scientific">Durusdinium trenchii</name>
    <dbReference type="NCBI Taxonomy" id="1381693"/>
    <lineage>
        <taxon>Eukaryota</taxon>
        <taxon>Sar</taxon>
        <taxon>Alveolata</taxon>
        <taxon>Dinophyceae</taxon>
        <taxon>Suessiales</taxon>
        <taxon>Symbiodiniaceae</taxon>
        <taxon>Durusdinium</taxon>
    </lineage>
</organism>
<feature type="compositionally biased region" description="Basic and acidic residues" evidence="1">
    <location>
        <begin position="140"/>
        <end position="151"/>
    </location>
</feature>
<feature type="compositionally biased region" description="Low complexity" evidence="1">
    <location>
        <begin position="339"/>
        <end position="353"/>
    </location>
</feature>
<feature type="compositionally biased region" description="Low complexity" evidence="1">
    <location>
        <begin position="252"/>
        <end position="261"/>
    </location>
</feature>
<evidence type="ECO:0000256" key="1">
    <source>
        <dbReference type="SAM" id="MobiDB-lite"/>
    </source>
</evidence>
<feature type="non-terminal residue" evidence="5">
    <location>
        <position position="1"/>
    </location>
</feature>
<feature type="region of interest" description="Disordered" evidence="1">
    <location>
        <begin position="187"/>
        <end position="409"/>
    </location>
</feature>
<feature type="compositionally biased region" description="Acidic residues" evidence="1">
    <location>
        <begin position="1717"/>
        <end position="1746"/>
    </location>
</feature>
<feature type="compositionally biased region" description="Polar residues" evidence="1">
    <location>
        <begin position="690"/>
        <end position="705"/>
    </location>
</feature>
<dbReference type="PANTHER" id="PTHR13179">
    <property type="entry name" value="DEP DOMAIN CONTAINING PROTEIN 5"/>
    <property type="match status" value="1"/>
</dbReference>
<feature type="region of interest" description="Disordered" evidence="1">
    <location>
        <begin position="1383"/>
        <end position="1414"/>
    </location>
</feature>
<keyword evidence="6" id="KW-1185">Reference proteome</keyword>
<feature type="region of interest" description="Disordered" evidence="1">
    <location>
        <begin position="1612"/>
        <end position="1788"/>
    </location>
</feature>
<dbReference type="Pfam" id="PF23013">
    <property type="entry name" value="IML1_N"/>
    <property type="match status" value="1"/>
</dbReference>
<evidence type="ECO:0000259" key="3">
    <source>
        <dbReference type="Pfam" id="PF19418"/>
    </source>
</evidence>
<proteinExistence type="predicted"/>
<name>A0ABP0RR67_9DINO</name>
<feature type="domain" description="DEPDC5 C-terminal" evidence="3">
    <location>
        <begin position="2203"/>
        <end position="2272"/>
    </location>
</feature>
<dbReference type="Proteomes" id="UP001642464">
    <property type="component" value="Unassembled WGS sequence"/>
</dbReference>
<evidence type="ECO:0000259" key="2">
    <source>
        <dbReference type="Pfam" id="PF12257"/>
    </source>
</evidence>
<feature type="region of interest" description="Disordered" evidence="1">
    <location>
        <begin position="1298"/>
        <end position="1322"/>
    </location>
</feature>
<feature type="compositionally biased region" description="Basic and acidic residues" evidence="1">
    <location>
        <begin position="63"/>
        <end position="72"/>
    </location>
</feature>
<feature type="compositionally biased region" description="Low complexity" evidence="1">
    <location>
        <begin position="73"/>
        <end position="86"/>
    </location>
</feature>
<feature type="compositionally biased region" description="Low complexity" evidence="1">
    <location>
        <begin position="954"/>
        <end position="964"/>
    </location>
</feature>
<evidence type="ECO:0000259" key="4">
    <source>
        <dbReference type="Pfam" id="PF23013"/>
    </source>
</evidence>
<feature type="compositionally biased region" description="Basic and acidic residues" evidence="1">
    <location>
        <begin position="1"/>
        <end position="19"/>
    </location>
</feature>
<feature type="compositionally biased region" description="Low complexity" evidence="1">
    <location>
        <begin position="1811"/>
        <end position="1822"/>
    </location>
</feature>
<feature type="region of interest" description="Disordered" evidence="1">
    <location>
        <begin position="1805"/>
        <end position="1864"/>
    </location>
</feature>
<feature type="compositionally biased region" description="Basic and acidic residues" evidence="1">
    <location>
        <begin position="364"/>
        <end position="389"/>
    </location>
</feature>
<accession>A0ABP0RR67</accession>
<dbReference type="InterPro" id="IPR055213">
    <property type="entry name" value="IML1_double_psi_beta_barrel"/>
</dbReference>
<feature type="compositionally biased region" description="Polar residues" evidence="1">
    <location>
        <begin position="712"/>
        <end position="726"/>
    </location>
</feature>
<feature type="region of interest" description="Disordered" evidence="1">
    <location>
        <begin position="1"/>
        <end position="160"/>
    </location>
</feature>
<feature type="region of interest" description="Disordered" evidence="1">
    <location>
        <begin position="2015"/>
        <end position="2049"/>
    </location>
</feature>
<feature type="domain" description="Vacuolar membrane-associated protein Iml1 N-terminal" evidence="2">
    <location>
        <begin position="498"/>
        <end position="677"/>
    </location>
</feature>
<feature type="region of interest" description="Disordered" evidence="1">
    <location>
        <begin position="1350"/>
        <end position="1370"/>
    </location>
</feature>
<protein>
    <submittedName>
        <fullName evidence="5">GATOR complex protein DEPDC5 (DEP domain-containing protein 5)</fullName>
    </submittedName>
</protein>
<dbReference type="PANTHER" id="PTHR13179:SF8">
    <property type="entry name" value="GATOR COMPLEX PROTEIN DEPDC5"/>
    <property type="match status" value="1"/>
</dbReference>
<dbReference type="InterPro" id="IPR048255">
    <property type="entry name" value="IML1_N"/>
</dbReference>
<dbReference type="EMBL" id="CAXAMM010042118">
    <property type="protein sequence ID" value="CAK9103067.1"/>
    <property type="molecule type" value="Genomic_DNA"/>
</dbReference>